<dbReference type="EMBL" id="JAQQWI010000016">
    <property type="protein sequence ID" value="KAK8008084.1"/>
    <property type="molecule type" value="Genomic_DNA"/>
</dbReference>
<sequence>MVGWGTLAIGLVDCVTGAFAEGFNDSVVEVTPDGVGCAGLLDEAGGSVPNRLGAAGCEGLPDGADVLVNWWVNMEGCGGLVDAAGEAPKMLDVAGCGALKMLDLEGCGAPKMLDVEGFGAPNMLDVEGFGAPKILDVAGCGGLLDAAGEALKMLDVAGCGGLPDAAGEALKMLDVPGCGGLLDTAGETTKMLDVAACDGLLDDIGFDSPTKSLLEVVSVTWAGLHAVAGVVVAAVNGKMAAELPGEEVTVFGSPWIAILGCGTFVEVTEAVGTEVPDDDAAGLAASGFTSCAAKSSRSDLILAWKTFTTWVMLS</sequence>
<accession>A0ABR1RBY5</accession>
<evidence type="ECO:0000313" key="3">
    <source>
        <dbReference type="Proteomes" id="UP001396898"/>
    </source>
</evidence>
<keyword evidence="1" id="KW-0732">Signal</keyword>
<dbReference type="Proteomes" id="UP001396898">
    <property type="component" value="Unassembled WGS sequence"/>
</dbReference>
<comment type="caution">
    <text evidence="2">The sequence shown here is derived from an EMBL/GenBank/DDBJ whole genome shotgun (WGS) entry which is preliminary data.</text>
</comment>
<proteinExistence type="predicted"/>
<reference evidence="2 3" key="1">
    <citation type="submission" date="2023-01" db="EMBL/GenBank/DDBJ databases">
        <title>Analysis of 21 Apiospora genomes using comparative genomics revels a genus with tremendous synthesis potential of carbohydrate active enzymes and secondary metabolites.</title>
        <authorList>
            <person name="Sorensen T."/>
        </authorList>
    </citation>
    <scope>NUCLEOTIDE SEQUENCE [LARGE SCALE GENOMIC DNA]</scope>
    <source>
        <strain evidence="2 3">CBS 20057</strain>
    </source>
</reference>
<evidence type="ECO:0000256" key="1">
    <source>
        <dbReference type="SAM" id="SignalP"/>
    </source>
</evidence>
<feature type="chain" id="PRO_5045437954" evidence="1">
    <location>
        <begin position="21"/>
        <end position="314"/>
    </location>
</feature>
<evidence type="ECO:0000313" key="2">
    <source>
        <dbReference type="EMBL" id="KAK8008084.1"/>
    </source>
</evidence>
<gene>
    <name evidence="2" type="ORF">PG991_010635</name>
</gene>
<feature type="signal peptide" evidence="1">
    <location>
        <begin position="1"/>
        <end position="20"/>
    </location>
</feature>
<organism evidence="2 3">
    <name type="scientific">Apiospora marii</name>
    <dbReference type="NCBI Taxonomy" id="335849"/>
    <lineage>
        <taxon>Eukaryota</taxon>
        <taxon>Fungi</taxon>
        <taxon>Dikarya</taxon>
        <taxon>Ascomycota</taxon>
        <taxon>Pezizomycotina</taxon>
        <taxon>Sordariomycetes</taxon>
        <taxon>Xylariomycetidae</taxon>
        <taxon>Amphisphaeriales</taxon>
        <taxon>Apiosporaceae</taxon>
        <taxon>Apiospora</taxon>
    </lineage>
</organism>
<protein>
    <submittedName>
        <fullName evidence="2">Uncharacterized protein</fullName>
    </submittedName>
</protein>
<name>A0ABR1RBY5_9PEZI</name>
<keyword evidence="3" id="KW-1185">Reference proteome</keyword>